<name>A0A1E7FNZ8_9STRA</name>
<keyword evidence="11" id="KW-1185">Reference proteome</keyword>
<evidence type="ECO:0000256" key="7">
    <source>
        <dbReference type="ARBA" id="ARBA00023136"/>
    </source>
</evidence>
<keyword evidence="7 9" id="KW-0472">Membrane</keyword>
<dbReference type="InParanoid" id="A0A1E7FNZ8"/>
<evidence type="ECO:0008006" key="12">
    <source>
        <dbReference type="Google" id="ProtNLM"/>
    </source>
</evidence>
<feature type="transmembrane region" description="Helical" evidence="9">
    <location>
        <begin position="299"/>
        <end position="319"/>
    </location>
</feature>
<dbReference type="GO" id="GO:0003333">
    <property type="term" value="P:amino acid transmembrane transport"/>
    <property type="evidence" value="ECO:0007669"/>
    <property type="project" value="InterPro"/>
</dbReference>
<keyword evidence="2" id="KW-0813">Transport</keyword>
<organism evidence="10 11">
    <name type="scientific">Fragilariopsis cylindrus CCMP1102</name>
    <dbReference type="NCBI Taxonomy" id="635003"/>
    <lineage>
        <taxon>Eukaryota</taxon>
        <taxon>Sar</taxon>
        <taxon>Stramenopiles</taxon>
        <taxon>Ochrophyta</taxon>
        <taxon>Bacillariophyta</taxon>
        <taxon>Bacillariophyceae</taxon>
        <taxon>Bacillariophycidae</taxon>
        <taxon>Bacillariales</taxon>
        <taxon>Bacillariaceae</taxon>
        <taxon>Fragilariopsis</taxon>
    </lineage>
</organism>
<evidence type="ECO:0000256" key="9">
    <source>
        <dbReference type="SAM" id="Phobius"/>
    </source>
</evidence>
<keyword evidence="6 9" id="KW-1133">Transmembrane helix</keyword>
<comment type="subcellular location">
    <subcellularLocation>
        <location evidence="1">Cell inner membrane</location>
        <topology evidence="1">Multi-pass membrane protein</topology>
    </subcellularLocation>
</comment>
<evidence type="ECO:0000256" key="3">
    <source>
        <dbReference type="ARBA" id="ARBA00022475"/>
    </source>
</evidence>
<dbReference type="Proteomes" id="UP000095751">
    <property type="component" value="Unassembled WGS sequence"/>
</dbReference>
<feature type="region of interest" description="Disordered" evidence="8">
    <location>
        <begin position="45"/>
        <end position="73"/>
    </location>
</feature>
<protein>
    <recommendedName>
        <fullName evidence="12">Amino acid transporter transmembrane domain-containing protein</fullName>
    </recommendedName>
</protein>
<feature type="transmembrane region" description="Helical" evidence="9">
    <location>
        <begin position="136"/>
        <end position="163"/>
    </location>
</feature>
<evidence type="ECO:0000313" key="11">
    <source>
        <dbReference type="Proteomes" id="UP000095751"/>
    </source>
</evidence>
<dbReference type="PANTHER" id="PTHR32195:SF26">
    <property type="entry name" value="TRYPTOPHAN OR TYROSINE TRANSPORTER PROTEIN"/>
    <property type="match status" value="1"/>
</dbReference>
<dbReference type="KEGG" id="fcy:FRACYDRAFT_260134"/>
<feature type="transmembrane region" description="Helical" evidence="9">
    <location>
        <begin position="271"/>
        <end position="287"/>
    </location>
</feature>
<proteinExistence type="predicted"/>
<evidence type="ECO:0000256" key="5">
    <source>
        <dbReference type="ARBA" id="ARBA00022692"/>
    </source>
</evidence>
<dbReference type="InterPro" id="IPR018227">
    <property type="entry name" value="Amino_acid_transport_2"/>
</dbReference>
<feature type="transmembrane region" description="Helical" evidence="9">
    <location>
        <begin position="455"/>
        <end position="476"/>
    </location>
</feature>
<feature type="transmembrane region" description="Helical" evidence="9">
    <location>
        <begin position="373"/>
        <end position="398"/>
    </location>
</feature>
<evidence type="ECO:0000256" key="1">
    <source>
        <dbReference type="ARBA" id="ARBA00004429"/>
    </source>
</evidence>
<keyword evidence="3" id="KW-1003">Cell membrane</keyword>
<dbReference type="OrthoDB" id="204942at2759"/>
<feature type="transmembrane region" description="Helical" evidence="9">
    <location>
        <begin position="410"/>
        <end position="434"/>
    </location>
</feature>
<feature type="transmembrane region" description="Helical" evidence="9">
    <location>
        <begin position="229"/>
        <end position="251"/>
    </location>
</feature>
<dbReference type="EMBL" id="KV784355">
    <property type="protein sequence ID" value="OEU19866.1"/>
    <property type="molecule type" value="Genomic_DNA"/>
</dbReference>
<feature type="compositionally biased region" description="Polar residues" evidence="8">
    <location>
        <begin position="45"/>
        <end position="54"/>
    </location>
</feature>
<dbReference type="AlphaFoldDB" id="A0A1E7FNZ8"/>
<dbReference type="GO" id="GO:0005886">
    <property type="term" value="C:plasma membrane"/>
    <property type="evidence" value="ECO:0007669"/>
    <property type="project" value="UniProtKB-SubCell"/>
</dbReference>
<keyword evidence="5 9" id="KW-0812">Transmembrane</keyword>
<evidence type="ECO:0000256" key="8">
    <source>
        <dbReference type="SAM" id="MobiDB-lite"/>
    </source>
</evidence>
<feature type="transmembrane region" description="Helical" evidence="9">
    <location>
        <begin position="339"/>
        <end position="361"/>
    </location>
</feature>
<feature type="transmembrane region" description="Helical" evidence="9">
    <location>
        <begin position="482"/>
        <end position="505"/>
    </location>
</feature>
<feature type="transmembrane region" description="Helical" evidence="9">
    <location>
        <begin position="169"/>
        <end position="190"/>
    </location>
</feature>
<dbReference type="Pfam" id="PF03222">
    <property type="entry name" value="Trp_Tyr_perm"/>
    <property type="match status" value="1"/>
</dbReference>
<feature type="transmembrane region" description="Helical" evidence="9">
    <location>
        <begin position="14"/>
        <end position="34"/>
    </location>
</feature>
<keyword evidence="4" id="KW-0997">Cell inner membrane</keyword>
<evidence type="ECO:0000313" key="10">
    <source>
        <dbReference type="EMBL" id="OEU19866.1"/>
    </source>
</evidence>
<evidence type="ECO:0000256" key="4">
    <source>
        <dbReference type="ARBA" id="ARBA00022519"/>
    </source>
</evidence>
<dbReference type="PANTHER" id="PTHR32195">
    <property type="entry name" value="OS07G0662800 PROTEIN"/>
    <property type="match status" value="1"/>
</dbReference>
<sequence>MRLSIYNNTTNKNVGFTVTVVALFIAFLSLSYNGNAFSTTTTLRTSNGFSSPITNNNSNNNSLKGPRRRKDSSRQLLTLNMQKQGRNQEENQRQKISLSVSASELLDYDYNYDYDIIQKTSSTSSSIPEPSLLESFILPVASASLMITGNTVGAGMLALPAVVAGPGPILSFGVMIGAWMMCLMSGLTIAQVAIQEHESNGGDVPSSFKEFAEATLPPSAANTVSGTSVFINTLILAFNIFTAGQIGSSLLPAVLPFDSSFLQLDADDTGTLLSYLFAGGLFCIISSQSLKNLSKVSSLLVLGLFGTFAGLLLPGLSNISDPISVLTSSSLPKEELGDGMLLMIPVVVSILIFQNIVPTITRLLDYDRPKVQTALTCGSIIPPLMYMAWTIAVLGGGIDMASTSTYSSTLGGLMTCFSMITVMGSSLGGSMSLSEEFEIILDNDYSNSETTKSNTFSLPSVAIPVGISLVLSQIFASDITDTLKIAGSFGSPILYGLIPVSMVLMQRQKQNINVSNDSNDSNIIPGGVLGLGVLALGSTALVGTELFETIRNGTI</sequence>
<gene>
    <name evidence="10" type="ORF">FRACYDRAFT_260134</name>
</gene>
<evidence type="ECO:0000256" key="6">
    <source>
        <dbReference type="ARBA" id="ARBA00022989"/>
    </source>
</evidence>
<reference evidence="10 11" key="1">
    <citation type="submission" date="2016-09" db="EMBL/GenBank/DDBJ databases">
        <title>Extensive genetic diversity and differential bi-allelic expression allows diatom success in the polar Southern Ocean.</title>
        <authorList>
            <consortium name="DOE Joint Genome Institute"/>
            <person name="Mock T."/>
            <person name="Otillar R.P."/>
            <person name="Strauss J."/>
            <person name="Dupont C."/>
            <person name="Frickenhaus S."/>
            <person name="Maumus F."/>
            <person name="Mcmullan M."/>
            <person name="Sanges R."/>
            <person name="Schmutz J."/>
            <person name="Toseland A."/>
            <person name="Valas R."/>
            <person name="Veluchamy A."/>
            <person name="Ward B.J."/>
            <person name="Allen A."/>
            <person name="Barry K."/>
            <person name="Falciatore A."/>
            <person name="Ferrante M."/>
            <person name="Fortunato A.E."/>
            <person name="Gloeckner G."/>
            <person name="Gruber A."/>
            <person name="Hipkin R."/>
            <person name="Janech M."/>
            <person name="Kroth P."/>
            <person name="Leese F."/>
            <person name="Lindquist E."/>
            <person name="Lyon B.R."/>
            <person name="Martin J."/>
            <person name="Mayer C."/>
            <person name="Parker M."/>
            <person name="Quesneville H."/>
            <person name="Raymond J."/>
            <person name="Uhlig C."/>
            <person name="Valentin K.U."/>
            <person name="Worden A.Z."/>
            <person name="Armbrust E.V."/>
            <person name="Bowler C."/>
            <person name="Green B."/>
            <person name="Moulton V."/>
            <person name="Van Oosterhout C."/>
            <person name="Grigoriev I."/>
        </authorList>
    </citation>
    <scope>NUCLEOTIDE SEQUENCE [LARGE SCALE GENOMIC DNA]</scope>
    <source>
        <strain evidence="10 11">CCMP1102</strain>
    </source>
</reference>
<evidence type="ECO:0000256" key="2">
    <source>
        <dbReference type="ARBA" id="ARBA00022448"/>
    </source>
</evidence>
<accession>A0A1E7FNZ8</accession>